<name>A0A822L7C7_MICAE</name>
<organism evidence="2 3">
    <name type="scientific">Microcystis aeruginosa PCC 9432</name>
    <dbReference type="NCBI Taxonomy" id="1160280"/>
    <lineage>
        <taxon>Bacteria</taxon>
        <taxon>Bacillati</taxon>
        <taxon>Cyanobacteriota</taxon>
        <taxon>Cyanophyceae</taxon>
        <taxon>Oscillatoriophycideae</taxon>
        <taxon>Chroococcales</taxon>
        <taxon>Microcystaceae</taxon>
        <taxon>Microcystis</taxon>
    </lineage>
</organism>
<evidence type="ECO:0000313" key="3">
    <source>
        <dbReference type="Proteomes" id="UP000005806"/>
    </source>
</evidence>
<dbReference type="EMBL" id="CAIH01000101">
    <property type="protein sequence ID" value="CCH91862.1"/>
    <property type="molecule type" value="Genomic_DNA"/>
</dbReference>
<comment type="caution">
    <text evidence="2">The sequence shown here is derived from an EMBL/GenBank/DDBJ whole genome shotgun (WGS) entry which is preliminary data.</text>
</comment>
<dbReference type="Proteomes" id="UP000005806">
    <property type="component" value="Unassembled WGS sequence"/>
</dbReference>
<protein>
    <submittedName>
        <fullName evidence="2">Genome sequencing data, contig C265</fullName>
    </submittedName>
</protein>
<gene>
    <name evidence="2" type="ORF">MICCA_190011</name>
</gene>
<keyword evidence="1" id="KW-0472">Membrane</keyword>
<evidence type="ECO:0000313" key="2">
    <source>
        <dbReference type="EMBL" id="CCH91862.1"/>
    </source>
</evidence>
<keyword evidence="1" id="KW-1133">Transmembrane helix</keyword>
<proteinExistence type="predicted"/>
<dbReference type="AlphaFoldDB" id="A0A822L7C7"/>
<feature type="transmembrane region" description="Helical" evidence="1">
    <location>
        <begin position="21"/>
        <end position="47"/>
    </location>
</feature>
<accession>A0A822L7C7</accession>
<evidence type="ECO:0000256" key="1">
    <source>
        <dbReference type="SAM" id="Phobius"/>
    </source>
</evidence>
<reference evidence="2 3" key="1">
    <citation type="submission" date="2012-04" db="EMBL/GenBank/DDBJ databases">
        <authorList>
            <person name="Genoscope - CEA"/>
        </authorList>
    </citation>
    <scope>NUCLEOTIDE SEQUENCE [LARGE SCALE GENOMIC DNA]</scope>
    <source>
        <strain evidence="2 3">9432</strain>
    </source>
</reference>
<sequence length="303" mass="34199">MNNNKDKNDKKDKKDFWDISKIVVTLLFTTIGGAIGGTFTGLTNYYFRQQELDIKRVETVEKFMPYLVGEINGRTIPNAQVAKENTIIVIASLGHEELAINLARLNPSYTSILILKKIILKSMPLDTHPKNNNAKATDRALEAVEAIGEIAKAKIDLASESTAVLQNINKLYAMQSEELASKAMDVLQGVTPFAHNRYPEATSIKKWAIVISSDTNLEGAKYEKDQALKKRKSWIDKVLKEGEVNIYKRKEFYATVVEGINESNKVKTLSYWQNGFRPSSFVIDFNDWCKNPSEDKGGYFECE</sequence>
<keyword evidence="1" id="KW-0812">Transmembrane</keyword>
<dbReference type="RefSeq" id="WP_002750340.1">
    <property type="nucleotide sequence ID" value="NZ_HE972528.1"/>
</dbReference>